<evidence type="ECO:0000256" key="1">
    <source>
        <dbReference type="SAM" id="MobiDB-lite"/>
    </source>
</evidence>
<protein>
    <recommendedName>
        <fullName evidence="4">BTB domain-containing protein</fullName>
    </recommendedName>
</protein>
<reference evidence="2" key="1">
    <citation type="journal article" date="2020" name="Stud. Mycol.">
        <title>101 Dothideomycetes genomes: a test case for predicting lifestyles and emergence of pathogens.</title>
        <authorList>
            <person name="Haridas S."/>
            <person name="Albert R."/>
            <person name="Binder M."/>
            <person name="Bloem J."/>
            <person name="Labutti K."/>
            <person name="Salamov A."/>
            <person name="Andreopoulos B."/>
            <person name="Baker S."/>
            <person name="Barry K."/>
            <person name="Bills G."/>
            <person name="Bluhm B."/>
            <person name="Cannon C."/>
            <person name="Castanera R."/>
            <person name="Culley D."/>
            <person name="Daum C."/>
            <person name="Ezra D."/>
            <person name="Gonzalez J."/>
            <person name="Henrissat B."/>
            <person name="Kuo A."/>
            <person name="Liang C."/>
            <person name="Lipzen A."/>
            <person name="Lutzoni F."/>
            <person name="Magnuson J."/>
            <person name="Mondo S."/>
            <person name="Nolan M."/>
            <person name="Ohm R."/>
            <person name="Pangilinan J."/>
            <person name="Park H.-J."/>
            <person name="Ramirez L."/>
            <person name="Alfaro M."/>
            <person name="Sun H."/>
            <person name="Tritt A."/>
            <person name="Yoshinaga Y."/>
            <person name="Zwiers L.-H."/>
            <person name="Turgeon B."/>
            <person name="Goodwin S."/>
            <person name="Spatafora J."/>
            <person name="Crous P."/>
            <person name="Grigoriev I."/>
        </authorList>
    </citation>
    <scope>NUCLEOTIDE SEQUENCE</scope>
    <source>
        <strain evidence="2">CBS 121410</strain>
    </source>
</reference>
<dbReference type="OrthoDB" id="1022638at2759"/>
<evidence type="ECO:0000313" key="3">
    <source>
        <dbReference type="Proteomes" id="UP000799776"/>
    </source>
</evidence>
<evidence type="ECO:0000313" key="2">
    <source>
        <dbReference type="EMBL" id="KAF2083336.1"/>
    </source>
</evidence>
<dbReference type="EMBL" id="ML978800">
    <property type="protein sequence ID" value="KAF2083336.1"/>
    <property type="molecule type" value="Genomic_DNA"/>
</dbReference>
<dbReference type="PANTHER" id="PTHR47843">
    <property type="entry name" value="BTB DOMAIN-CONTAINING PROTEIN-RELATED"/>
    <property type="match status" value="1"/>
</dbReference>
<name>A0A9P4HN57_9PEZI</name>
<dbReference type="PANTHER" id="PTHR47843:SF2">
    <property type="entry name" value="BTB DOMAIN-CONTAINING PROTEIN"/>
    <property type="match status" value="1"/>
</dbReference>
<sequence length="499" mass="58221">MTEPSPVRGFIKQSRRNLPVTSSPSTAKDKDQDKDQDKEPKAREVVTAFKDLAITPDEAPFSGLVRILVGPEKTEFKFSQAQLQEYIPFFAACFKKGFAEAKAHTVHLPEENPATVAALLHWTLTFVLFRPSLGLTTPYEIVGYPNKSRLFTGDGAKTLLYLAKLWVLADKFCCIDLQDQIVKFIGHNFLGEKYGSKAHGIEELPCRINQEVVEYVYRNTIPSSRLRRMLLQCWAYCFKRFDVQVHHLQSSFSEEERGEWLNRLWRLVIQYVRTPGGKALTITEYDAMPEASLDDVLFEWLGELGDVIRLRDQKLRVLSFPGDFPDFVDSYELALKPASLDLIACRSYLRQMKPRFAGSWMEEHVVAAMFRIGHFIENDIWSITDFCKEELWNYVSYQFRGDESYRMYPAKECFERYISRFRWYEPEWVSSRRIGPRSNNARWKDLMDCTDTIMYRVPRSRREAKNRELDEDFVPHDPLLPTAETAARRWMRVTNGRKS</sequence>
<dbReference type="InterPro" id="IPR011333">
    <property type="entry name" value="SKP1/BTB/POZ_sf"/>
</dbReference>
<dbReference type="Gene3D" id="3.30.710.10">
    <property type="entry name" value="Potassium Channel Kv1.1, Chain A"/>
    <property type="match status" value="1"/>
</dbReference>
<gene>
    <name evidence="2" type="ORF">K490DRAFT_69910</name>
</gene>
<dbReference type="CDD" id="cd18186">
    <property type="entry name" value="BTB_POZ_ZBTB_KLHL-like"/>
    <property type="match status" value="1"/>
</dbReference>
<accession>A0A9P4HN57</accession>
<proteinExistence type="predicted"/>
<dbReference type="Proteomes" id="UP000799776">
    <property type="component" value="Unassembled WGS sequence"/>
</dbReference>
<dbReference type="AlphaFoldDB" id="A0A9P4HN57"/>
<evidence type="ECO:0008006" key="4">
    <source>
        <dbReference type="Google" id="ProtNLM"/>
    </source>
</evidence>
<feature type="compositionally biased region" description="Basic and acidic residues" evidence="1">
    <location>
        <begin position="27"/>
        <end position="42"/>
    </location>
</feature>
<comment type="caution">
    <text evidence="2">The sequence shown here is derived from an EMBL/GenBank/DDBJ whole genome shotgun (WGS) entry which is preliminary data.</text>
</comment>
<organism evidence="2 3">
    <name type="scientific">Saccharata proteae CBS 121410</name>
    <dbReference type="NCBI Taxonomy" id="1314787"/>
    <lineage>
        <taxon>Eukaryota</taxon>
        <taxon>Fungi</taxon>
        <taxon>Dikarya</taxon>
        <taxon>Ascomycota</taxon>
        <taxon>Pezizomycotina</taxon>
        <taxon>Dothideomycetes</taxon>
        <taxon>Dothideomycetes incertae sedis</taxon>
        <taxon>Botryosphaeriales</taxon>
        <taxon>Saccharataceae</taxon>
        <taxon>Saccharata</taxon>
    </lineage>
</organism>
<feature type="region of interest" description="Disordered" evidence="1">
    <location>
        <begin position="1"/>
        <end position="42"/>
    </location>
</feature>
<keyword evidence="3" id="KW-1185">Reference proteome</keyword>